<organism evidence="2 3">
    <name type="scientific">Hirsutella rhossiliensis</name>
    <dbReference type="NCBI Taxonomy" id="111463"/>
    <lineage>
        <taxon>Eukaryota</taxon>
        <taxon>Fungi</taxon>
        <taxon>Dikarya</taxon>
        <taxon>Ascomycota</taxon>
        <taxon>Pezizomycotina</taxon>
        <taxon>Sordariomycetes</taxon>
        <taxon>Hypocreomycetidae</taxon>
        <taxon>Hypocreales</taxon>
        <taxon>Ophiocordycipitaceae</taxon>
        <taxon>Hirsutella</taxon>
    </lineage>
</organism>
<name>A0A9P8MW88_9HYPO</name>
<dbReference type="EMBL" id="JAIZPD010000008">
    <property type="protein sequence ID" value="KAH0961529.1"/>
    <property type="molecule type" value="Genomic_DNA"/>
</dbReference>
<proteinExistence type="predicted"/>
<comment type="caution">
    <text evidence="2">The sequence shown here is derived from an EMBL/GenBank/DDBJ whole genome shotgun (WGS) entry which is preliminary data.</text>
</comment>
<feature type="compositionally biased region" description="Low complexity" evidence="1">
    <location>
        <begin position="34"/>
        <end position="43"/>
    </location>
</feature>
<feature type="region of interest" description="Disordered" evidence="1">
    <location>
        <begin position="1"/>
        <end position="94"/>
    </location>
</feature>
<keyword evidence="3" id="KW-1185">Reference proteome</keyword>
<dbReference type="RefSeq" id="XP_044719042.1">
    <property type="nucleotide sequence ID" value="XM_044866078.1"/>
</dbReference>
<evidence type="ECO:0000313" key="3">
    <source>
        <dbReference type="Proteomes" id="UP000824596"/>
    </source>
</evidence>
<dbReference type="AlphaFoldDB" id="A0A9P8MW88"/>
<dbReference type="Proteomes" id="UP000824596">
    <property type="component" value="Unassembled WGS sequence"/>
</dbReference>
<dbReference type="OrthoDB" id="4940618at2759"/>
<feature type="compositionally biased region" description="Low complexity" evidence="1">
    <location>
        <begin position="64"/>
        <end position="80"/>
    </location>
</feature>
<sequence>MSLNITAASMEGVNHGPYLPTPPPTPAVPPSSPASPTSDGPSGLPTPPDSRPNSPESGINGPTAAAAATQATVSVAASQAMRTPRRPTGGSVYTPVRNFSGAGQFKRCLRCLRNVPLKCMADHMKVHNMEGSGSVLVPEARRCANCVSKHRECRVKFNPSEKGCNTIRCRCCLKYKEKCDFRSRYHVRQVNKLTIHPAL</sequence>
<dbReference type="GeneID" id="68356736"/>
<accession>A0A9P8MW88</accession>
<feature type="compositionally biased region" description="Pro residues" evidence="1">
    <location>
        <begin position="19"/>
        <end position="33"/>
    </location>
</feature>
<evidence type="ECO:0000256" key="1">
    <source>
        <dbReference type="SAM" id="MobiDB-lite"/>
    </source>
</evidence>
<evidence type="ECO:0000313" key="2">
    <source>
        <dbReference type="EMBL" id="KAH0961529.1"/>
    </source>
</evidence>
<protein>
    <submittedName>
        <fullName evidence="2">Uncharacterized protein</fullName>
    </submittedName>
</protein>
<reference evidence="2" key="1">
    <citation type="submission" date="2021-09" db="EMBL/GenBank/DDBJ databases">
        <title>A high-quality genome of the endoparasitic fungus Hirsutella rhossiliensis with a comparison of Hirsutella genomes reveals transposable elements contributing to genome size variation.</title>
        <authorList>
            <person name="Lin R."/>
            <person name="Jiao Y."/>
            <person name="Sun X."/>
            <person name="Ling J."/>
            <person name="Xie B."/>
            <person name="Cheng X."/>
        </authorList>
    </citation>
    <scope>NUCLEOTIDE SEQUENCE</scope>
    <source>
        <strain evidence="2">HR02</strain>
    </source>
</reference>
<gene>
    <name evidence="2" type="ORF">HRG_07607</name>
</gene>